<gene>
    <name evidence="2" type="ORF">Tci_055275</name>
</gene>
<organism evidence="2">
    <name type="scientific">Tanacetum cinerariifolium</name>
    <name type="common">Dalmatian daisy</name>
    <name type="synonym">Chrysanthemum cinerariifolium</name>
    <dbReference type="NCBI Taxonomy" id="118510"/>
    <lineage>
        <taxon>Eukaryota</taxon>
        <taxon>Viridiplantae</taxon>
        <taxon>Streptophyta</taxon>
        <taxon>Embryophyta</taxon>
        <taxon>Tracheophyta</taxon>
        <taxon>Spermatophyta</taxon>
        <taxon>Magnoliopsida</taxon>
        <taxon>eudicotyledons</taxon>
        <taxon>Gunneridae</taxon>
        <taxon>Pentapetalae</taxon>
        <taxon>asterids</taxon>
        <taxon>campanulids</taxon>
        <taxon>Asterales</taxon>
        <taxon>Asteraceae</taxon>
        <taxon>Asteroideae</taxon>
        <taxon>Anthemideae</taxon>
        <taxon>Anthemidinae</taxon>
        <taxon>Tanacetum</taxon>
    </lineage>
</organism>
<evidence type="ECO:0000313" key="2">
    <source>
        <dbReference type="EMBL" id="GEU83297.1"/>
    </source>
</evidence>
<dbReference type="Pfam" id="PF13976">
    <property type="entry name" value="gag_pre-integrs"/>
    <property type="match status" value="1"/>
</dbReference>
<dbReference type="AlphaFoldDB" id="A0A6L2NCR8"/>
<sequence length="594" mass="65935">MQTTSSKKTSCDGVVQAVAPTIAEQRLAKKNELKARGNLLMALSDKHQLKFNIHKDAKSLMKAIEKRFGGNKETKKVQKTLLKQQNKTNLEDQSLDDLFNNLKIYEVSVVPSVSAAGAKVPVSALSNVDNLSDAVIYSFFVSQSNSPRLDNEDLKQIDADDLEEMDLKWQMAMLTMSSRDTRNKDTQRKNISVETSTSNALVSQYDRVGSYDWSFQADEEPTNYALMAFTSSSSSSSDNEVFASDELISSESDVSVPTSPVHDRYKSGDGYHVVPPSYTGTFMPPKPDLVFHDAPTVYETIPNVFYVEPSTTKPNKDLSQSNRPSAPIIEDWFLTKKMNLRGNPHQALKDKSVIDSGCLRHMTKNISYLSFFKEINGGYVAFGGNPIGDTECVVLSSDFKLPDENHVLLRVPRENNIYNVDLKNIVPLGDLTCLFAKATLYESNLWHKRLGHINFKTMNKLVKDPLGKFDGKADEGFLVGYSVSIKAFRVFNSRTRIVQEILHINFLENQPNVAGNGPTWLLDIVTLTYTNRVNAASALVTIVGPNSTNSTNSFNADGPSDNAVSPNFEIGGKFSFVDPSQFPDDPDMPALEEI</sequence>
<feature type="domain" description="GAG-pre-integrase" evidence="1">
    <location>
        <begin position="432"/>
        <end position="468"/>
    </location>
</feature>
<proteinExistence type="predicted"/>
<reference evidence="2" key="1">
    <citation type="journal article" date="2019" name="Sci. Rep.">
        <title>Draft genome of Tanacetum cinerariifolium, the natural source of mosquito coil.</title>
        <authorList>
            <person name="Yamashiro T."/>
            <person name="Shiraishi A."/>
            <person name="Satake H."/>
            <person name="Nakayama K."/>
        </authorList>
    </citation>
    <scope>NUCLEOTIDE SEQUENCE</scope>
</reference>
<dbReference type="EMBL" id="BKCJ010008654">
    <property type="protein sequence ID" value="GEU83297.1"/>
    <property type="molecule type" value="Genomic_DNA"/>
</dbReference>
<name>A0A6L2NCR8_TANCI</name>
<accession>A0A6L2NCR8</accession>
<dbReference type="InterPro" id="IPR025724">
    <property type="entry name" value="GAG-pre-integrase_dom"/>
</dbReference>
<protein>
    <recommendedName>
        <fullName evidence="1">GAG-pre-integrase domain-containing protein</fullName>
    </recommendedName>
</protein>
<evidence type="ECO:0000259" key="1">
    <source>
        <dbReference type="Pfam" id="PF13976"/>
    </source>
</evidence>
<comment type="caution">
    <text evidence="2">The sequence shown here is derived from an EMBL/GenBank/DDBJ whole genome shotgun (WGS) entry which is preliminary data.</text>
</comment>